<protein>
    <submittedName>
        <fullName evidence="2">Uncharacterized protein</fullName>
    </submittedName>
</protein>
<keyword evidence="3" id="KW-1185">Reference proteome</keyword>
<proteinExistence type="predicted"/>
<name>A0A812SYB7_9DINO</name>
<reference evidence="2" key="1">
    <citation type="submission" date="2021-02" db="EMBL/GenBank/DDBJ databases">
        <authorList>
            <person name="Dougan E. K."/>
            <person name="Rhodes N."/>
            <person name="Thang M."/>
            <person name="Chan C."/>
        </authorList>
    </citation>
    <scope>NUCLEOTIDE SEQUENCE</scope>
</reference>
<evidence type="ECO:0000256" key="1">
    <source>
        <dbReference type="SAM" id="MobiDB-lite"/>
    </source>
</evidence>
<dbReference type="AlphaFoldDB" id="A0A812SYB7"/>
<gene>
    <name evidence="2" type="ORF">SNEC2469_LOCUS14479</name>
</gene>
<comment type="caution">
    <text evidence="2">The sequence shown here is derived from an EMBL/GenBank/DDBJ whole genome shotgun (WGS) entry which is preliminary data.</text>
</comment>
<dbReference type="EMBL" id="CAJNJA010023197">
    <property type="protein sequence ID" value="CAE7507392.1"/>
    <property type="molecule type" value="Genomic_DNA"/>
</dbReference>
<feature type="region of interest" description="Disordered" evidence="1">
    <location>
        <begin position="1"/>
        <end position="27"/>
    </location>
</feature>
<evidence type="ECO:0000313" key="2">
    <source>
        <dbReference type="EMBL" id="CAE7507392.1"/>
    </source>
</evidence>
<accession>A0A812SYB7</accession>
<dbReference type="OrthoDB" id="408449at2759"/>
<dbReference type="Proteomes" id="UP000601435">
    <property type="component" value="Unassembled WGS sequence"/>
</dbReference>
<evidence type="ECO:0000313" key="3">
    <source>
        <dbReference type="Proteomes" id="UP000601435"/>
    </source>
</evidence>
<sequence length="418" mass="45833">MPSAWRLHDIGCGPSAAQGPPDESTSSKNLVCLKLPARCAATMSVPKRWTNARRHAVHRSEASWWNSKESTDIRTDLPMYAGWPTAGPSDDKLLLKMRTAKYSGHVDWVSWTREAAKLPLNVSRQPSAQVPTSSWCKNYGYIGTDGHIHWPSPQQNLHALVQMAWAKEPAKKLAGESSENGRCLQRDLGCASESEPALQELGPCEPGAAGQPKTTAEKLKEGEDLWALLRCAYLSGAESLRDVSGPEAPAPEAEAPASDYDLELDRAARTVRERLQRLLQKTAEASKALSRQPTCWGPNRAQKPREKPAFPHPRPLVRLSVRLRSRWARQRAPGGFPTRSAPALQRIRSWQMHLPPSALCTSAFREDRHTALGNSACPHIGEKFSLSTLNARLAATANLVDAGHVPCILDMSGPRSLG</sequence>
<organism evidence="2 3">
    <name type="scientific">Symbiodinium necroappetens</name>
    <dbReference type="NCBI Taxonomy" id="1628268"/>
    <lineage>
        <taxon>Eukaryota</taxon>
        <taxon>Sar</taxon>
        <taxon>Alveolata</taxon>
        <taxon>Dinophyceae</taxon>
        <taxon>Suessiales</taxon>
        <taxon>Symbiodiniaceae</taxon>
        <taxon>Symbiodinium</taxon>
    </lineage>
</organism>
<feature type="region of interest" description="Disordered" evidence="1">
    <location>
        <begin position="288"/>
        <end position="313"/>
    </location>
</feature>